<keyword evidence="14" id="KW-0449">Lipoprotein</keyword>
<dbReference type="SUPFAM" id="SSF49503">
    <property type="entry name" value="Cupredoxins"/>
    <property type="match status" value="1"/>
</dbReference>
<dbReference type="AlphaFoldDB" id="A0A6S6YPT2"/>
<dbReference type="InterPro" id="IPR036257">
    <property type="entry name" value="Cyt_c_oxidase_su2_TM_sf"/>
</dbReference>
<dbReference type="Proteomes" id="UP000494108">
    <property type="component" value="Unassembled WGS sequence"/>
</dbReference>
<evidence type="ECO:0000256" key="9">
    <source>
        <dbReference type="ARBA" id="ARBA00022982"/>
    </source>
</evidence>
<keyword evidence="13" id="KW-0564">Palmitate</keyword>
<dbReference type="InterPro" id="IPR006333">
    <property type="entry name" value="Cyt_o_ubiquinol_oxidase_su2"/>
</dbReference>
<dbReference type="Pfam" id="PF06481">
    <property type="entry name" value="COX_ARM"/>
    <property type="match status" value="1"/>
</dbReference>
<evidence type="ECO:0000256" key="11">
    <source>
        <dbReference type="ARBA" id="ARBA00023002"/>
    </source>
</evidence>
<keyword evidence="8" id="KW-0732">Signal</keyword>
<name>A0A6S6YPT2_9BURK</name>
<organism evidence="19 20">
    <name type="scientific">Achromobacter pestifer</name>
    <dbReference type="NCBI Taxonomy" id="1353889"/>
    <lineage>
        <taxon>Bacteria</taxon>
        <taxon>Pseudomonadati</taxon>
        <taxon>Pseudomonadota</taxon>
        <taxon>Betaproteobacteria</taxon>
        <taxon>Burkholderiales</taxon>
        <taxon>Alcaligenaceae</taxon>
        <taxon>Achromobacter</taxon>
    </lineage>
</organism>
<reference evidence="19 20" key="1">
    <citation type="submission" date="2020-04" db="EMBL/GenBank/DDBJ databases">
        <authorList>
            <person name="De Canck E."/>
        </authorList>
    </citation>
    <scope>NUCLEOTIDE SEQUENCE [LARGE SCALE GENOMIC DNA]</scope>
    <source>
        <strain evidence="19 20">LMG 3431</strain>
    </source>
</reference>
<dbReference type="InterPro" id="IPR011759">
    <property type="entry name" value="Cyt_c_oxidase_su2_TM_dom"/>
</dbReference>
<dbReference type="Gene3D" id="2.60.40.420">
    <property type="entry name" value="Cupredoxins - blue copper proteins"/>
    <property type="match status" value="1"/>
</dbReference>
<dbReference type="PROSITE" id="PS50999">
    <property type="entry name" value="COX2_TM"/>
    <property type="match status" value="1"/>
</dbReference>
<protein>
    <recommendedName>
        <fullName evidence="15">Ubiquinol oxidase subunit 2</fullName>
    </recommendedName>
</protein>
<keyword evidence="6 15" id="KW-0679">Respiratory chain</keyword>
<evidence type="ECO:0000256" key="4">
    <source>
        <dbReference type="ARBA" id="ARBA00022448"/>
    </source>
</evidence>
<keyword evidence="4 15" id="KW-0813">Transport</keyword>
<keyword evidence="10 16" id="KW-1133">Transmembrane helix</keyword>
<dbReference type="GO" id="GO:0042597">
    <property type="term" value="C:periplasmic space"/>
    <property type="evidence" value="ECO:0007669"/>
    <property type="project" value="UniProtKB-SubCell"/>
</dbReference>
<comment type="subcellular location">
    <subcellularLocation>
        <location evidence="2">Cell membrane</location>
        <topology evidence="2">Multi-pass membrane protein</topology>
    </subcellularLocation>
    <subcellularLocation>
        <location evidence="1">Periplasm</location>
    </subcellularLocation>
</comment>
<dbReference type="GO" id="GO:0016682">
    <property type="term" value="F:oxidoreductase activity, acting on diphenols and related substances as donors, oxygen as acceptor"/>
    <property type="evidence" value="ECO:0007669"/>
    <property type="project" value="InterPro"/>
</dbReference>
<evidence type="ECO:0000256" key="15">
    <source>
        <dbReference type="PIRNR" id="PIRNR000292"/>
    </source>
</evidence>
<evidence type="ECO:0000256" key="2">
    <source>
        <dbReference type="ARBA" id="ARBA00004651"/>
    </source>
</evidence>
<sequence>MSNSRPWARLAGARASCLRAAPRVACAALLPVLLSGCDWALFAPKGDIGVQTKNLILIASGLMLLVVIPVILLTLYFGWRYRETNTRARYEPKWSHSTTIEVVVWTIPCIIVAILGVLIWKTTHELDPYKPLESEVTPLRIEVVALDWKWLFIYPDYGVATINQLPVPVGTPLEFKLTAQSMMNSFFIPQLGTQIYAMAGMQTRLHLIADEPGDFPGLSAAYSGPGFSDMHFLTHATSRADFDAWIKQAQNAPQKLDAAAYERLAQPSGRMEPAVYSQVQPALFDTIVNLYMHDHGTPRATARQLALTQSLEQAIASELCSAN</sequence>
<evidence type="ECO:0000256" key="1">
    <source>
        <dbReference type="ARBA" id="ARBA00004418"/>
    </source>
</evidence>
<evidence type="ECO:0000256" key="10">
    <source>
        <dbReference type="ARBA" id="ARBA00022989"/>
    </source>
</evidence>
<keyword evidence="12 15" id="KW-0472">Membrane</keyword>
<dbReference type="InterPro" id="IPR008972">
    <property type="entry name" value="Cupredoxin"/>
</dbReference>
<dbReference type="PIRSF" id="PIRSF000292">
    <property type="entry name" value="Ubi_od_II"/>
    <property type="match status" value="1"/>
</dbReference>
<dbReference type="PANTHER" id="PTHR22888:SF18">
    <property type="entry name" value="CYTOCHROME BO(3) UBIQUINOL OXIDASE SUBUNIT 2"/>
    <property type="match status" value="1"/>
</dbReference>
<evidence type="ECO:0000256" key="8">
    <source>
        <dbReference type="ARBA" id="ARBA00022729"/>
    </source>
</evidence>
<evidence type="ECO:0000256" key="7">
    <source>
        <dbReference type="ARBA" id="ARBA00022692"/>
    </source>
</evidence>
<keyword evidence="5 15" id="KW-1003">Cell membrane</keyword>
<dbReference type="InterPro" id="IPR045187">
    <property type="entry name" value="CcO_II"/>
</dbReference>
<dbReference type="CDD" id="cd04212">
    <property type="entry name" value="CuRO_UO_II"/>
    <property type="match status" value="1"/>
</dbReference>
<evidence type="ECO:0000256" key="13">
    <source>
        <dbReference type="ARBA" id="ARBA00023139"/>
    </source>
</evidence>
<dbReference type="PROSITE" id="PS50857">
    <property type="entry name" value="COX2_CUA"/>
    <property type="match status" value="1"/>
</dbReference>
<feature type="domain" description="Cytochrome oxidase subunit II copper A binding" evidence="17">
    <location>
        <begin position="136"/>
        <end position="248"/>
    </location>
</feature>
<evidence type="ECO:0000256" key="6">
    <source>
        <dbReference type="ARBA" id="ARBA00022660"/>
    </source>
</evidence>
<feature type="domain" description="Cytochrome oxidase subunit II transmembrane region profile" evidence="18">
    <location>
        <begin position="33"/>
        <end position="130"/>
    </location>
</feature>
<dbReference type="GO" id="GO:0004129">
    <property type="term" value="F:cytochrome-c oxidase activity"/>
    <property type="evidence" value="ECO:0007669"/>
    <property type="project" value="UniProtKB-UniRule"/>
</dbReference>
<keyword evidence="7 16" id="KW-0812">Transmembrane</keyword>
<dbReference type="InterPro" id="IPR002429">
    <property type="entry name" value="CcO_II-like_C"/>
</dbReference>
<feature type="transmembrane region" description="Helical" evidence="16">
    <location>
        <begin position="100"/>
        <end position="120"/>
    </location>
</feature>
<keyword evidence="20" id="KW-1185">Reference proteome</keyword>
<dbReference type="GO" id="GO:0005886">
    <property type="term" value="C:plasma membrane"/>
    <property type="evidence" value="ECO:0007669"/>
    <property type="project" value="UniProtKB-SubCell"/>
</dbReference>
<keyword evidence="9 15" id="KW-0249">Electron transport</keyword>
<dbReference type="GO" id="GO:0009486">
    <property type="term" value="F:cytochrome bo3 ubiquinol oxidase activity"/>
    <property type="evidence" value="ECO:0007669"/>
    <property type="project" value="InterPro"/>
</dbReference>
<dbReference type="SUPFAM" id="SSF81464">
    <property type="entry name" value="Cytochrome c oxidase subunit II-like, transmembrane region"/>
    <property type="match status" value="1"/>
</dbReference>
<dbReference type="PANTHER" id="PTHR22888">
    <property type="entry name" value="CYTOCHROME C OXIDASE, SUBUNIT II"/>
    <property type="match status" value="1"/>
</dbReference>
<evidence type="ECO:0000256" key="3">
    <source>
        <dbReference type="ARBA" id="ARBA00007866"/>
    </source>
</evidence>
<proteinExistence type="inferred from homology"/>
<dbReference type="Gene3D" id="1.10.287.90">
    <property type="match status" value="1"/>
</dbReference>
<feature type="transmembrane region" description="Helical" evidence="16">
    <location>
        <begin position="56"/>
        <end position="79"/>
    </location>
</feature>
<dbReference type="NCBIfam" id="TIGR01433">
    <property type="entry name" value="CyoA"/>
    <property type="match status" value="1"/>
</dbReference>
<dbReference type="RefSeq" id="WP_175173849.1">
    <property type="nucleotide sequence ID" value="NZ_CADIJX010000002.1"/>
</dbReference>
<evidence type="ECO:0000256" key="12">
    <source>
        <dbReference type="ARBA" id="ARBA00023136"/>
    </source>
</evidence>
<evidence type="ECO:0000256" key="5">
    <source>
        <dbReference type="ARBA" id="ARBA00022475"/>
    </source>
</evidence>
<evidence type="ECO:0000259" key="17">
    <source>
        <dbReference type="PROSITE" id="PS50857"/>
    </source>
</evidence>
<evidence type="ECO:0000313" key="19">
    <source>
        <dbReference type="EMBL" id="CAB3635409.1"/>
    </source>
</evidence>
<evidence type="ECO:0000256" key="14">
    <source>
        <dbReference type="ARBA" id="ARBA00023288"/>
    </source>
</evidence>
<evidence type="ECO:0000259" key="18">
    <source>
        <dbReference type="PROSITE" id="PS50999"/>
    </source>
</evidence>
<dbReference type="InterPro" id="IPR010514">
    <property type="entry name" value="COX_ARM"/>
</dbReference>
<evidence type="ECO:0000256" key="16">
    <source>
        <dbReference type="SAM" id="Phobius"/>
    </source>
</evidence>
<dbReference type="GO" id="GO:0042773">
    <property type="term" value="P:ATP synthesis coupled electron transport"/>
    <property type="evidence" value="ECO:0007669"/>
    <property type="project" value="TreeGrafter"/>
</dbReference>
<accession>A0A6S6YPT2</accession>
<comment type="similarity">
    <text evidence="3 15">Belongs to the cytochrome c oxidase subunit 2 family.</text>
</comment>
<dbReference type="EMBL" id="CADIJX010000002">
    <property type="protein sequence ID" value="CAB3635409.1"/>
    <property type="molecule type" value="Genomic_DNA"/>
</dbReference>
<evidence type="ECO:0000313" key="20">
    <source>
        <dbReference type="Proteomes" id="UP000494108"/>
    </source>
</evidence>
<gene>
    <name evidence="19" type="primary">cyoA_1</name>
    <name evidence="19" type="ORF">LMG3431_01505</name>
</gene>
<dbReference type="GO" id="GO:0005507">
    <property type="term" value="F:copper ion binding"/>
    <property type="evidence" value="ECO:0007669"/>
    <property type="project" value="InterPro"/>
</dbReference>
<keyword evidence="11 15" id="KW-0560">Oxidoreductase</keyword>
<dbReference type="InterPro" id="IPR034227">
    <property type="entry name" value="CuRO_UO_II"/>
</dbReference>